<dbReference type="Proteomes" id="UP000594262">
    <property type="component" value="Unplaced"/>
</dbReference>
<dbReference type="GO" id="GO:0007060">
    <property type="term" value="P:male meiosis chromosome segregation"/>
    <property type="evidence" value="ECO:0007669"/>
    <property type="project" value="TreeGrafter"/>
</dbReference>
<dbReference type="InterPro" id="IPR013940">
    <property type="entry name" value="Spo22/ZIP4/TEX11"/>
</dbReference>
<dbReference type="EnsemblMetazoa" id="CLYHEMT020397.1">
    <property type="protein sequence ID" value="CLYHEMP020397.1"/>
    <property type="gene ID" value="CLYHEMG020397"/>
</dbReference>
<dbReference type="InterPro" id="IPR019734">
    <property type="entry name" value="TPR_rpt"/>
</dbReference>
<evidence type="ECO:0000313" key="4">
    <source>
        <dbReference type="Proteomes" id="UP000594262"/>
    </source>
</evidence>
<accession>A0A7M5XAG1</accession>
<dbReference type="Gene3D" id="1.25.40.10">
    <property type="entry name" value="Tetratricopeptide repeat domain"/>
    <property type="match status" value="2"/>
</dbReference>
<dbReference type="GO" id="GO:0007130">
    <property type="term" value="P:synaptonemal complex assembly"/>
    <property type="evidence" value="ECO:0007669"/>
    <property type="project" value="TreeGrafter"/>
</dbReference>
<proteinExistence type="predicted"/>
<sequence>MAENSLNNINIIRQIQGQVSSLDECKTKEDISNHCQSLMKSLETVQNVINTKNEGQLQILHETGLKLWNLVVAKKLNKLVERVAIAQARYVALQLTYMVALGEHSKTTSRKQQTMAMKVGKDWLECGNSSYSEACFIISTECYIKLMKLLENGESETHLSITEEQIKQCHAQMMQVFLFRAELALRNSQHATAMDFANKAKELVFKEQLKADSLCTASYNFGLECYQKELYNYSKEWLKQSIEIGKETPTVKSEQQASSRQLLALVYVELKGDDNYANALNVIEQSILEQPEVKSIHLKIKIKLLLNHDDQSVLSAFRDLSMHPQLELSLALQTVTLFSQNQRTELCLKALEILDRKYQQVHENIQVQLKRLELLLSSRKFEEAKDVIRGELIRANNHGKIFNKSSLKQLHLLLWEQANIAFENKEYDNCLYWYDCSLQFMNHCTDDKLNISKLQRNRALCFMEQKQYEKALEITLEADEKDKSSPQTLFLLHKIYVLMNDNDKAIEAIKRLSHISDHNQKETVHGLICLAAQLSFQRGNRDVAGSILKILVNSYPTENIGNKELLVPLRCLARLKFAFLTKEIEKEQLDLILDIMRKAKRILDDPEQSQNAEQEAEILWFNKLAWNLALSSSNHLDVMEASFAMCYQFSQLLPTSQQSESQQKTCLLMSTGCHLQLSRKPSDDEKDILAQVLSQVSQCYELMKTSPEDSSRSLMENFLILYEFEAKLRLGHTDFDDVFEKVLQVKREKKDIFDKLTNIALQGYNRNKEISLKTLKLTIKCHLETDSPDTEALSKCVHHLINLSLQKGNLTNAESKEDAFDYYQDTLSMLENLQSAFPEMEIVWLMTKAWNCGVHLYSSQHLDAAEKWCSMAIKFLKYLKDLKETYEPHMSSVFADIISKIQQSHAQVAVEE</sequence>
<dbReference type="SUPFAM" id="SSF48452">
    <property type="entry name" value="TPR-like"/>
    <property type="match status" value="2"/>
</dbReference>
<evidence type="ECO:0000256" key="1">
    <source>
        <dbReference type="ARBA" id="ARBA00023254"/>
    </source>
</evidence>
<dbReference type="GeneID" id="136822453"/>
<protein>
    <recommendedName>
        <fullName evidence="2">Protein ZIP4 homolog</fullName>
    </recommendedName>
</protein>
<dbReference type="SMART" id="SM00028">
    <property type="entry name" value="TPR"/>
    <property type="match status" value="4"/>
</dbReference>
<dbReference type="PANTHER" id="PTHR47083">
    <property type="entry name" value="TESTIS-EXPRESSED PROTEIN 11"/>
    <property type="match status" value="1"/>
</dbReference>
<dbReference type="GO" id="GO:0007131">
    <property type="term" value="P:reciprocal meiotic recombination"/>
    <property type="evidence" value="ECO:0007669"/>
    <property type="project" value="TreeGrafter"/>
</dbReference>
<evidence type="ECO:0000256" key="2">
    <source>
        <dbReference type="ARBA" id="ARBA00031845"/>
    </source>
</evidence>
<dbReference type="PANTHER" id="PTHR47083:SF1">
    <property type="entry name" value="TESTIS-EXPRESSED PROTEIN 11"/>
    <property type="match status" value="1"/>
</dbReference>
<keyword evidence="4" id="KW-1185">Reference proteome</keyword>
<reference evidence="3" key="1">
    <citation type="submission" date="2021-01" db="UniProtKB">
        <authorList>
            <consortium name="EnsemblMetazoa"/>
        </authorList>
    </citation>
    <scope>IDENTIFICATION</scope>
</reference>
<evidence type="ECO:0000313" key="3">
    <source>
        <dbReference type="EnsemblMetazoa" id="CLYHEMP020397.1"/>
    </source>
</evidence>
<dbReference type="GO" id="GO:0000801">
    <property type="term" value="C:central element"/>
    <property type="evidence" value="ECO:0007669"/>
    <property type="project" value="TreeGrafter"/>
</dbReference>
<dbReference type="AlphaFoldDB" id="A0A7M5XAG1"/>
<dbReference type="InterPro" id="IPR042861">
    <property type="entry name" value="TEX11"/>
</dbReference>
<keyword evidence="1" id="KW-0469">Meiosis</keyword>
<dbReference type="Pfam" id="PF08631">
    <property type="entry name" value="SPO22"/>
    <property type="match status" value="1"/>
</dbReference>
<name>A0A7M5XAG1_9CNID</name>
<dbReference type="RefSeq" id="XP_066934815.1">
    <property type="nucleotide sequence ID" value="XM_067078714.1"/>
</dbReference>
<organism evidence="3 4">
    <name type="scientific">Clytia hemisphaerica</name>
    <dbReference type="NCBI Taxonomy" id="252671"/>
    <lineage>
        <taxon>Eukaryota</taxon>
        <taxon>Metazoa</taxon>
        <taxon>Cnidaria</taxon>
        <taxon>Hydrozoa</taxon>
        <taxon>Hydroidolina</taxon>
        <taxon>Leptothecata</taxon>
        <taxon>Obeliida</taxon>
        <taxon>Clytiidae</taxon>
        <taxon>Clytia</taxon>
    </lineage>
</organism>
<dbReference type="OrthoDB" id="65716at2759"/>
<dbReference type="InterPro" id="IPR011990">
    <property type="entry name" value="TPR-like_helical_dom_sf"/>
</dbReference>